<keyword evidence="10" id="KW-1185">Reference proteome</keyword>
<dbReference type="InterPro" id="IPR045865">
    <property type="entry name" value="ACT-like_dom_sf"/>
</dbReference>
<organism evidence="9 10">
    <name type="scientific">Synchytrium microbalum</name>
    <dbReference type="NCBI Taxonomy" id="1806994"/>
    <lineage>
        <taxon>Eukaryota</taxon>
        <taxon>Fungi</taxon>
        <taxon>Fungi incertae sedis</taxon>
        <taxon>Chytridiomycota</taxon>
        <taxon>Chytridiomycota incertae sedis</taxon>
        <taxon>Chytridiomycetes</taxon>
        <taxon>Synchytriales</taxon>
        <taxon>Synchytriaceae</taxon>
        <taxon>Synchytrium</taxon>
    </lineage>
</organism>
<dbReference type="NCBIfam" id="NF008759">
    <property type="entry name" value="PRK11790.1"/>
    <property type="match status" value="1"/>
</dbReference>
<dbReference type="GO" id="GO:0051287">
    <property type="term" value="F:NAD binding"/>
    <property type="evidence" value="ECO:0007669"/>
    <property type="project" value="InterPro"/>
</dbReference>
<sequence length="465" mass="50455">MAQPIPIGGARSNGYADESTSPTSSVVPSSFVAHSFSKSYAGSPAQFNRTPAKVLRPFATTDFKILLLENVNETAVDLLKAQGYQVEFHTKSLSPELLKEKIRDVHVIGIRSKTNLTAEILKEAKRLRVIGCFCIGTNQVDLEYAAKAGIAVFNSPFSNSRSVAEMVLSEVIALSRQLGDRNNEMHQGNWNKVSANCYEIRGKTLGIVGYGHIGSQLSVLADAFGMSVIFFDVMQMMPLGTARPQASLDDLLKQADFITLHVPETPDTANMISSRELAIMKKGSYLINASRGTVVDIQALASALKSGHLGGAAVDVYPTEPFANGKGFVTELQGCPNTILTPHIGGSTEEAQSAIGVEVANALIRYVNSGTSLGAVNFPEVDLRVPFADSHTVRVVNCHQNVPGVLRQMTKILSEFNIEKQICDSKGPIAYFMADITADLTHDEMQKLYSDINKVPESIWVRIVY</sequence>
<evidence type="ECO:0000256" key="6">
    <source>
        <dbReference type="SAM" id="MobiDB-lite"/>
    </source>
</evidence>
<dbReference type="FunFam" id="3.40.50.720:FF:000041">
    <property type="entry name" value="D-3-phosphoglycerate dehydrogenase"/>
    <property type="match status" value="1"/>
</dbReference>
<dbReference type="GO" id="GO:0004617">
    <property type="term" value="F:phosphoglycerate dehydrogenase activity"/>
    <property type="evidence" value="ECO:0007669"/>
    <property type="project" value="UniProtKB-ARBA"/>
</dbReference>
<evidence type="ECO:0000256" key="1">
    <source>
        <dbReference type="ARBA" id="ARBA00005854"/>
    </source>
</evidence>
<evidence type="ECO:0000259" key="8">
    <source>
        <dbReference type="Pfam" id="PF02826"/>
    </source>
</evidence>
<keyword evidence="2 5" id="KW-0560">Oxidoreductase</keyword>
<dbReference type="AlphaFoldDB" id="A0A507C9P4"/>
<dbReference type="Pfam" id="PF02826">
    <property type="entry name" value="2-Hacid_dh_C"/>
    <property type="match status" value="1"/>
</dbReference>
<dbReference type="STRING" id="1806994.A0A507C9P4"/>
<dbReference type="Gene3D" id="3.40.50.720">
    <property type="entry name" value="NAD(P)-binding Rossmann-like Domain"/>
    <property type="match status" value="2"/>
</dbReference>
<dbReference type="GeneID" id="42004371"/>
<dbReference type="InterPro" id="IPR029752">
    <property type="entry name" value="D-isomer_DH_CS1"/>
</dbReference>
<evidence type="ECO:0000313" key="10">
    <source>
        <dbReference type="Proteomes" id="UP000319731"/>
    </source>
</evidence>
<dbReference type="GO" id="GO:0006564">
    <property type="term" value="P:L-serine biosynthetic process"/>
    <property type="evidence" value="ECO:0007669"/>
    <property type="project" value="UniProtKB-ARBA"/>
</dbReference>
<name>A0A507C9P4_9FUNG</name>
<dbReference type="Gene3D" id="3.30.70.260">
    <property type="match status" value="1"/>
</dbReference>
<feature type="domain" description="D-isomer specific 2-hydroxyacid dehydrogenase NAD-binding" evidence="8">
    <location>
        <begin position="170"/>
        <end position="345"/>
    </location>
</feature>
<dbReference type="InterPro" id="IPR029753">
    <property type="entry name" value="D-isomer_DH_CS"/>
</dbReference>
<dbReference type="PROSITE" id="PS00065">
    <property type="entry name" value="D_2_HYDROXYACID_DH_1"/>
    <property type="match status" value="1"/>
</dbReference>
<evidence type="ECO:0000313" key="9">
    <source>
        <dbReference type="EMBL" id="TPX34225.1"/>
    </source>
</evidence>
<dbReference type="PROSITE" id="PS00671">
    <property type="entry name" value="D_2_HYDROXYACID_DH_3"/>
    <property type="match status" value="1"/>
</dbReference>
<dbReference type="SUPFAM" id="SSF52283">
    <property type="entry name" value="Formate/glycerate dehydrogenase catalytic domain-like"/>
    <property type="match status" value="1"/>
</dbReference>
<dbReference type="Pfam" id="PF00389">
    <property type="entry name" value="2-Hacid_dh"/>
    <property type="match status" value="1"/>
</dbReference>
<dbReference type="Proteomes" id="UP000319731">
    <property type="component" value="Unassembled WGS sequence"/>
</dbReference>
<evidence type="ECO:0000256" key="2">
    <source>
        <dbReference type="ARBA" id="ARBA00023002"/>
    </source>
</evidence>
<dbReference type="InterPro" id="IPR050418">
    <property type="entry name" value="D-iso_2-hydroxyacid_DH_PdxB"/>
</dbReference>
<comment type="caution">
    <text evidence="9">The sequence shown here is derived from an EMBL/GenBank/DDBJ whole genome shotgun (WGS) entry which is preliminary data.</text>
</comment>
<proteinExistence type="inferred from homology"/>
<dbReference type="OrthoDB" id="418179at2759"/>
<dbReference type="InterPro" id="IPR036291">
    <property type="entry name" value="NAD(P)-bd_dom_sf"/>
</dbReference>
<comment type="pathway">
    <text evidence="4">Amino-acid biosynthesis.</text>
</comment>
<evidence type="ECO:0000256" key="4">
    <source>
        <dbReference type="ARBA" id="ARBA00029440"/>
    </source>
</evidence>
<dbReference type="EMBL" id="QEAO01000015">
    <property type="protein sequence ID" value="TPX34225.1"/>
    <property type="molecule type" value="Genomic_DNA"/>
</dbReference>
<evidence type="ECO:0000256" key="3">
    <source>
        <dbReference type="ARBA" id="ARBA00023027"/>
    </source>
</evidence>
<gene>
    <name evidence="9" type="ORF">SmJEL517_g03146</name>
</gene>
<feature type="domain" description="D-isomer specific 2-hydroxyacid dehydrogenase catalytic" evidence="7">
    <location>
        <begin position="65"/>
        <end position="377"/>
    </location>
</feature>
<dbReference type="GO" id="GO:0047545">
    <property type="term" value="F:(S)-2-hydroxyglutarate dehydrogenase activity"/>
    <property type="evidence" value="ECO:0007669"/>
    <property type="project" value="UniProtKB-ARBA"/>
</dbReference>
<dbReference type="PANTHER" id="PTHR43761:SF1">
    <property type="entry name" value="D-ISOMER SPECIFIC 2-HYDROXYACID DEHYDROGENASE CATALYTIC DOMAIN-CONTAINING PROTEIN-RELATED"/>
    <property type="match status" value="1"/>
</dbReference>
<dbReference type="PANTHER" id="PTHR43761">
    <property type="entry name" value="D-ISOMER SPECIFIC 2-HYDROXYACID DEHYDROGENASE FAMILY PROTEIN (AFU_ORTHOLOGUE AFUA_1G13630)"/>
    <property type="match status" value="1"/>
</dbReference>
<feature type="region of interest" description="Disordered" evidence="6">
    <location>
        <begin position="1"/>
        <end position="21"/>
    </location>
</feature>
<dbReference type="InterPro" id="IPR006140">
    <property type="entry name" value="D-isomer_DH_NAD-bd"/>
</dbReference>
<dbReference type="CDD" id="cd12176">
    <property type="entry name" value="PGDH_3"/>
    <property type="match status" value="1"/>
</dbReference>
<evidence type="ECO:0000256" key="5">
    <source>
        <dbReference type="RuleBase" id="RU003719"/>
    </source>
</evidence>
<dbReference type="SUPFAM" id="SSF51735">
    <property type="entry name" value="NAD(P)-binding Rossmann-fold domains"/>
    <property type="match status" value="1"/>
</dbReference>
<evidence type="ECO:0000259" key="7">
    <source>
        <dbReference type="Pfam" id="PF00389"/>
    </source>
</evidence>
<dbReference type="SUPFAM" id="SSF55021">
    <property type="entry name" value="ACT-like"/>
    <property type="match status" value="1"/>
</dbReference>
<dbReference type="PROSITE" id="PS00670">
    <property type="entry name" value="D_2_HYDROXYACID_DH_2"/>
    <property type="match status" value="1"/>
</dbReference>
<protein>
    <submittedName>
        <fullName evidence="9">Phosphoglycerate dehydrogenase</fullName>
    </submittedName>
</protein>
<dbReference type="RefSeq" id="XP_031025022.1">
    <property type="nucleotide sequence ID" value="XM_031169074.1"/>
</dbReference>
<accession>A0A507C9P4</accession>
<comment type="similarity">
    <text evidence="1 5">Belongs to the D-isomer specific 2-hydroxyacid dehydrogenase family.</text>
</comment>
<dbReference type="InterPro" id="IPR006139">
    <property type="entry name" value="D-isomer_2_OHA_DH_cat_dom"/>
</dbReference>
<keyword evidence="3" id="KW-0520">NAD</keyword>
<reference evidence="9 10" key="1">
    <citation type="journal article" date="2019" name="Sci. Rep.">
        <title>Comparative genomics of chytrid fungi reveal insights into the obligate biotrophic and pathogenic lifestyle of Synchytrium endobioticum.</title>
        <authorList>
            <person name="van de Vossenberg B.T.L.H."/>
            <person name="Warris S."/>
            <person name="Nguyen H.D.T."/>
            <person name="van Gent-Pelzer M.P.E."/>
            <person name="Joly D.L."/>
            <person name="van de Geest H.C."/>
            <person name="Bonants P.J.M."/>
            <person name="Smith D.S."/>
            <person name="Levesque C.A."/>
            <person name="van der Lee T.A.J."/>
        </authorList>
    </citation>
    <scope>NUCLEOTIDE SEQUENCE [LARGE SCALE GENOMIC DNA]</scope>
    <source>
        <strain evidence="9 10">JEL517</strain>
    </source>
</reference>